<evidence type="ECO:0000256" key="8">
    <source>
        <dbReference type="SAM" id="Phobius"/>
    </source>
</evidence>
<sequence length="318" mass="36460">MSINISVIVPLKNEEESLPELAAWIKRVMDDNKYTYEVWMVDDGSTDESWAVIERLAAENHCIKGIRFQRNYGKSAALSEGFRAAQGDVVITMDADLQDSPDEIPGLYNMIVVDGYDLVSGWKKKRYDPIMKTIPSKFFNWATTKMSGIYLHDFNCGLKSYKKKVVKSIEVYGEMHRYIPVIAKWAGFRKIGEKVVEHRARKYGVTKFGLERFINGFLDLASIMFVGKFGKRPMHFFGALGSLFFFVGFGIAFYLAFEKIFHDQYKMTERPIFYLALLIMIIGSQLFLTGFIAELVTRNAADRNTYLIEEKLDNANKA</sequence>
<keyword evidence="1" id="KW-1003">Cell membrane</keyword>
<dbReference type="Gene3D" id="3.90.550.10">
    <property type="entry name" value="Spore Coat Polysaccharide Biosynthesis Protein SpsA, Chain A"/>
    <property type="match status" value="1"/>
</dbReference>
<dbReference type="InterPro" id="IPR050256">
    <property type="entry name" value="Glycosyltransferase_2"/>
</dbReference>
<keyword evidence="4 8" id="KW-0812">Transmembrane</keyword>
<dbReference type="GO" id="GO:0009103">
    <property type="term" value="P:lipopolysaccharide biosynthetic process"/>
    <property type="evidence" value="ECO:0007669"/>
    <property type="project" value="UniProtKB-KW"/>
</dbReference>
<dbReference type="CDD" id="cd04187">
    <property type="entry name" value="DPM1_like_bac"/>
    <property type="match status" value="1"/>
</dbReference>
<dbReference type="Pfam" id="PF00535">
    <property type="entry name" value="Glycos_transf_2"/>
    <property type="match status" value="1"/>
</dbReference>
<keyword evidence="5" id="KW-0448">Lipopolysaccharide biosynthesis</keyword>
<comment type="caution">
    <text evidence="10">The sequence shown here is derived from an EMBL/GenBank/DDBJ whole genome shotgun (WGS) entry which is preliminary data.</text>
</comment>
<dbReference type="InterPro" id="IPR029044">
    <property type="entry name" value="Nucleotide-diphossugar_trans"/>
</dbReference>
<evidence type="ECO:0000256" key="5">
    <source>
        <dbReference type="ARBA" id="ARBA00022985"/>
    </source>
</evidence>
<evidence type="ECO:0000256" key="1">
    <source>
        <dbReference type="ARBA" id="ARBA00022475"/>
    </source>
</evidence>
<dbReference type="PANTHER" id="PTHR48090">
    <property type="entry name" value="UNDECAPRENYL-PHOSPHATE 4-DEOXY-4-FORMAMIDO-L-ARABINOSE TRANSFERASE-RELATED"/>
    <property type="match status" value="1"/>
</dbReference>
<evidence type="ECO:0000313" key="11">
    <source>
        <dbReference type="Proteomes" id="UP000249547"/>
    </source>
</evidence>
<reference evidence="10 11" key="1">
    <citation type="submission" date="2018-06" db="EMBL/GenBank/DDBJ databases">
        <title>Genomic Encyclopedia of Archaeal and Bacterial Type Strains, Phase II (KMG-II): from individual species to whole genera.</title>
        <authorList>
            <person name="Goeker M."/>
        </authorList>
    </citation>
    <scope>NUCLEOTIDE SEQUENCE [LARGE SCALE GENOMIC DNA]</scope>
    <source>
        <strain evidence="10 11">DSM 23857</strain>
    </source>
</reference>
<dbReference type="SUPFAM" id="SSF53448">
    <property type="entry name" value="Nucleotide-diphospho-sugar transferases"/>
    <property type="match status" value="1"/>
</dbReference>
<evidence type="ECO:0000313" key="10">
    <source>
        <dbReference type="EMBL" id="RAJ05346.1"/>
    </source>
</evidence>
<dbReference type="GO" id="GO:0005886">
    <property type="term" value="C:plasma membrane"/>
    <property type="evidence" value="ECO:0007669"/>
    <property type="project" value="TreeGrafter"/>
</dbReference>
<keyword evidence="3 10" id="KW-0808">Transferase</keyword>
<feature type="domain" description="Glycosyltransferase 2-like" evidence="9">
    <location>
        <begin position="6"/>
        <end position="152"/>
    </location>
</feature>
<dbReference type="InterPro" id="IPR001173">
    <property type="entry name" value="Glyco_trans_2-like"/>
</dbReference>
<accession>A0A327QL06</accession>
<gene>
    <name evidence="10" type="ORF">LX64_02503</name>
</gene>
<name>A0A327QL06_9BACT</name>
<dbReference type="GO" id="GO:0099621">
    <property type="term" value="F:undecaprenyl-phosphate 4-deoxy-4-formamido-L-arabinose transferase activity"/>
    <property type="evidence" value="ECO:0007669"/>
    <property type="project" value="TreeGrafter"/>
</dbReference>
<evidence type="ECO:0000256" key="3">
    <source>
        <dbReference type="ARBA" id="ARBA00022679"/>
    </source>
</evidence>
<keyword evidence="11" id="KW-1185">Reference proteome</keyword>
<evidence type="ECO:0000256" key="7">
    <source>
        <dbReference type="ARBA" id="ARBA00023136"/>
    </source>
</evidence>
<keyword evidence="6 8" id="KW-1133">Transmembrane helix</keyword>
<dbReference type="RefSeq" id="WP_245952639.1">
    <property type="nucleotide sequence ID" value="NZ_QLLL01000004.1"/>
</dbReference>
<dbReference type="AlphaFoldDB" id="A0A327QL06"/>
<evidence type="ECO:0000256" key="2">
    <source>
        <dbReference type="ARBA" id="ARBA00022676"/>
    </source>
</evidence>
<organism evidence="10 11">
    <name type="scientific">Chitinophaga skermanii</name>
    <dbReference type="NCBI Taxonomy" id="331697"/>
    <lineage>
        <taxon>Bacteria</taxon>
        <taxon>Pseudomonadati</taxon>
        <taxon>Bacteroidota</taxon>
        <taxon>Chitinophagia</taxon>
        <taxon>Chitinophagales</taxon>
        <taxon>Chitinophagaceae</taxon>
        <taxon>Chitinophaga</taxon>
    </lineage>
</organism>
<dbReference type="Proteomes" id="UP000249547">
    <property type="component" value="Unassembled WGS sequence"/>
</dbReference>
<evidence type="ECO:0000259" key="9">
    <source>
        <dbReference type="Pfam" id="PF00535"/>
    </source>
</evidence>
<dbReference type="EMBL" id="QLLL01000004">
    <property type="protein sequence ID" value="RAJ05346.1"/>
    <property type="molecule type" value="Genomic_DNA"/>
</dbReference>
<proteinExistence type="predicted"/>
<feature type="transmembrane region" description="Helical" evidence="8">
    <location>
        <begin position="236"/>
        <end position="257"/>
    </location>
</feature>
<evidence type="ECO:0000256" key="6">
    <source>
        <dbReference type="ARBA" id="ARBA00022989"/>
    </source>
</evidence>
<keyword evidence="2" id="KW-0328">Glycosyltransferase</keyword>
<keyword evidence="7 8" id="KW-0472">Membrane</keyword>
<protein>
    <submittedName>
        <fullName evidence="10">Glycosyltransferase involved in cell wall biosynthesis</fullName>
    </submittedName>
</protein>
<dbReference type="PANTHER" id="PTHR48090:SF3">
    <property type="entry name" value="UNDECAPRENYL-PHOSPHATE 4-DEOXY-4-FORMAMIDO-L-ARABINOSE TRANSFERASE"/>
    <property type="match status" value="1"/>
</dbReference>
<feature type="transmembrane region" description="Helical" evidence="8">
    <location>
        <begin position="272"/>
        <end position="293"/>
    </location>
</feature>
<evidence type="ECO:0000256" key="4">
    <source>
        <dbReference type="ARBA" id="ARBA00022692"/>
    </source>
</evidence>